<accession>A0A8X8H645</accession>
<keyword evidence="2" id="KW-0229">DNA integration</keyword>
<dbReference type="Gene3D" id="1.10.10.60">
    <property type="entry name" value="Homeodomain-like"/>
    <property type="match status" value="1"/>
</dbReference>
<proteinExistence type="inferred from homology"/>
<dbReference type="Gene3D" id="3.40.50.1390">
    <property type="entry name" value="Resolvase, N-terminal catalytic domain"/>
    <property type="match status" value="1"/>
</dbReference>
<evidence type="ECO:0000313" key="7">
    <source>
        <dbReference type="EMBL" id="NUB43801.1"/>
    </source>
</evidence>
<dbReference type="GO" id="GO:0003677">
    <property type="term" value="F:DNA binding"/>
    <property type="evidence" value="ECO:0007669"/>
    <property type="project" value="UniProtKB-KW"/>
</dbReference>
<dbReference type="PROSITE" id="PS00398">
    <property type="entry name" value="RECOMBINASES_2"/>
    <property type="match status" value="1"/>
</dbReference>
<name>A0A8X8H645_9RHOB</name>
<evidence type="ECO:0000256" key="1">
    <source>
        <dbReference type="ARBA" id="ARBA00009913"/>
    </source>
</evidence>
<dbReference type="SUPFAM" id="SSF53041">
    <property type="entry name" value="Resolvase-like"/>
    <property type="match status" value="1"/>
</dbReference>
<reference evidence="7" key="1">
    <citation type="submission" date="2020-05" db="EMBL/GenBank/DDBJ databases">
        <title>Fertoebacter nigrum gen. nov., sp. nov., a new member of the family Rhodobacteraceae.</title>
        <authorList>
            <person name="Szuroczki S."/>
            <person name="Abbaszade G."/>
            <person name="Buni D."/>
            <person name="Schumann P."/>
            <person name="Toth E."/>
        </authorList>
    </citation>
    <scope>NUCLEOTIDE SEQUENCE</scope>
    <source>
        <strain evidence="7">RG-N-1a</strain>
    </source>
</reference>
<keyword evidence="4" id="KW-0233">DNA recombination</keyword>
<dbReference type="InterPro" id="IPR006118">
    <property type="entry name" value="Recombinase_CS"/>
</dbReference>
<dbReference type="InterPro" id="IPR050639">
    <property type="entry name" value="SSR_resolvase"/>
</dbReference>
<dbReference type="PANTHER" id="PTHR30461">
    <property type="entry name" value="DNA-INVERTASE FROM LAMBDOID PROPHAGE"/>
    <property type="match status" value="1"/>
</dbReference>
<keyword evidence="8" id="KW-1185">Reference proteome</keyword>
<dbReference type="Proteomes" id="UP000484076">
    <property type="component" value="Unassembled WGS sequence"/>
</dbReference>
<dbReference type="PROSITE" id="PS51736">
    <property type="entry name" value="RECOMBINASES_3"/>
    <property type="match status" value="1"/>
</dbReference>
<dbReference type="GO" id="GO:0015074">
    <property type="term" value="P:DNA integration"/>
    <property type="evidence" value="ECO:0007669"/>
    <property type="project" value="UniProtKB-KW"/>
</dbReference>
<gene>
    <name evidence="7" type="ORF">GEU84_005340</name>
</gene>
<dbReference type="CDD" id="cd03768">
    <property type="entry name" value="SR_ResInv"/>
    <property type="match status" value="1"/>
</dbReference>
<evidence type="ECO:0000256" key="4">
    <source>
        <dbReference type="ARBA" id="ARBA00023172"/>
    </source>
</evidence>
<evidence type="ECO:0000259" key="6">
    <source>
        <dbReference type="PROSITE" id="PS51736"/>
    </source>
</evidence>
<sequence length="184" mass="20711">MLVAYRRVSSIEQCLDRQLDGVNGVERVFEEKIGGSVRDRPALKEMISFVRDGDTVLVHSLDRLGRDLRDLLNIVEELNRKRVTVEFVSERLRFGTGDDDPMARLQLHCLAAFAQWERAISKRRQIEGIAVAKAKNPEKYRGRPAKIDVGRVKSMHLAGVGATEIAKKMGIGRASVYRVLNEPA</sequence>
<dbReference type="InterPro" id="IPR006119">
    <property type="entry name" value="Resolv_N"/>
</dbReference>
<dbReference type="InterPro" id="IPR036162">
    <property type="entry name" value="Resolvase-like_N_sf"/>
</dbReference>
<keyword evidence="3" id="KW-0238">DNA-binding</keyword>
<evidence type="ECO:0000256" key="2">
    <source>
        <dbReference type="ARBA" id="ARBA00022908"/>
    </source>
</evidence>
<comment type="similarity">
    <text evidence="1">Belongs to the site-specific recombinase resolvase family.</text>
</comment>
<dbReference type="EMBL" id="WHUT02000002">
    <property type="protein sequence ID" value="NUB43801.1"/>
    <property type="molecule type" value="Genomic_DNA"/>
</dbReference>
<protein>
    <submittedName>
        <fullName evidence="7">Recombinase family protein</fullName>
    </submittedName>
</protein>
<evidence type="ECO:0000256" key="3">
    <source>
        <dbReference type="ARBA" id="ARBA00023125"/>
    </source>
</evidence>
<organism evidence="7 8">
    <name type="scientific">Fertoeibacter niger</name>
    <dbReference type="NCBI Taxonomy" id="2656921"/>
    <lineage>
        <taxon>Bacteria</taxon>
        <taxon>Pseudomonadati</taxon>
        <taxon>Pseudomonadota</taxon>
        <taxon>Alphaproteobacteria</taxon>
        <taxon>Rhodobacterales</taxon>
        <taxon>Paracoccaceae</taxon>
        <taxon>Fertoeibacter</taxon>
    </lineage>
</organism>
<dbReference type="PANTHER" id="PTHR30461:SF26">
    <property type="entry name" value="RESOLVASE HOMOLOG YNEB"/>
    <property type="match status" value="1"/>
</dbReference>
<dbReference type="AlphaFoldDB" id="A0A8X8H645"/>
<dbReference type="SUPFAM" id="SSF46689">
    <property type="entry name" value="Homeodomain-like"/>
    <property type="match status" value="1"/>
</dbReference>
<dbReference type="InterPro" id="IPR006120">
    <property type="entry name" value="Resolvase_HTH_dom"/>
</dbReference>
<evidence type="ECO:0000256" key="5">
    <source>
        <dbReference type="PIRSR" id="PIRSR606118-50"/>
    </source>
</evidence>
<feature type="domain" description="Resolvase/invertase-type recombinase catalytic" evidence="6">
    <location>
        <begin position="1"/>
        <end position="136"/>
    </location>
</feature>
<dbReference type="Pfam" id="PF00239">
    <property type="entry name" value="Resolvase"/>
    <property type="match status" value="1"/>
</dbReference>
<dbReference type="GO" id="GO:0000150">
    <property type="term" value="F:DNA strand exchange activity"/>
    <property type="evidence" value="ECO:0007669"/>
    <property type="project" value="InterPro"/>
</dbReference>
<evidence type="ECO:0000313" key="8">
    <source>
        <dbReference type="Proteomes" id="UP000484076"/>
    </source>
</evidence>
<feature type="active site" description="O-(5'-phospho-DNA)-serine intermediate" evidence="5">
    <location>
        <position position="9"/>
    </location>
</feature>
<dbReference type="InterPro" id="IPR009057">
    <property type="entry name" value="Homeodomain-like_sf"/>
</dbReference>
<dbReference type="Pfam" id="PF02796">
    <property type="entry name" value="HTH_7"/>
    <property type="match status" value="1"/>
</dbReference>
<dbReference type="SMART" id="SM00857">
    <property type="entry name" value="Resolvase"/>
    <property type="match status" value="1"/>
</dbReference>
<comment type="caution">
    <text evidence="7">The sequence shown here is derived from an EMBL/GenBank/DDBJ whole genome shotgun (WGS) entry which is preliminary data.</text>
</comment>